<reference evidence="1" key="2">
    <citation type="journal article" date="2023" name="BMC Genomics">
        <title>Pest status, molecular evolution, and epigenetic factors derived from the genome assembly of Frankliniella fusca, a thysanopteran phytovirus vector.</title>
        <authorList>
            <person name="Catto M.A."/>
            <person name="Labadie P.E."/>
            <person name="Jacobson A.L."/>
            <person name="Kennedy G.G."/>
            <person name="Srinivasan R."/>
            <person name="Hunt B.G."/>
        </authorList>
    </citation>
    <scope>NUCLEOTIDE SEQUENCE</scope>
    <source>
        <strain evidence="1">PL_HMW_Pooled</strain>
    </source>
</reference>
<keyword evidence="2" id="KW-1185">Reference proteome</keyword>
<accession>A0AAE1GRU5</accession>
<feature type="non-terminal residue" evidence="1">
    <location>
        <position position="148"/>
    </location>
</feature>
<organism evidence="1 2">
    <name type="scientific">Frankliniella fusca</name>
    <dbReference type="NCBI Taxonomy" id="407009"/>
    <lineage>
        <taxon>Eukaryota</taxon>
        <taxon>Metazoa</taxon>
        <taxon>Ecdysozoa</taxon>
        <taxon>Arthropoda</taxon>
        <taxon>Hexapoda</taxon>
        <taxon>Insecta</taxon>
        <taxon>Pterygota</taxon>
        <taxon>Neoptera</taxon>
        <taxon>Paraneoptera</taxon>
        <taxon>Thysanoptera</taxon>
        <taxon>Terebrantia</taxon>
        <taxon>Thripoidea</taxon>
        <taxon>Thripidae</taxon>
        <taxon>Frankliniella</taxon>
    </lineage>
</organism>
<comment type="caution">
    <text evidence="1">The sequence shown here is derived from an EMBL/GenBank/DDBJ whole genome shotgun (WGS) entry which is preliminary data.</text>
</comment>
<dbReference type="Proteomes" id="UP001219518">
    <property type="component" value="Unassembled WGS sequence"/>
</dbReference>
<reference evidence="1" key="1">
    <citation type="submission" date="2021-07" db="EMBL/GenBank/DDBJ databases">
        <authorList>
            <person name="Catto M.A."/>
            <person name="Jacobson A."/>
            <person name="Kennedy G."/>
            <person name="Labadie P."/>
            <person name="Hunt B.G."/>
            <person name="Srinivasan R."/>
        </authorList>
    </citation>
    <scope>NUCLEOTIDE SEQUENCE</scope>
    <source>
        <strain evidence="1">PL_HMW_Pooled</strain>
        <tissue evidence="1">Head</tissue>
    </source>
</reference>
<evidence type="ECO:0000313" key="1">
    <source>
        <dbReference type="EMBL" id="KAK3908246.1"/>
    </source>
</evidence>
<dbReference type="AlphaFoldDB" id="A0AAE1GRU5"/>
<gene>
    <name evidence="1" type="ORF">KUF71_018759</name>
</gene>
<sequence>VAGFTFPGIRTTGYPSVLPSQYGVPPSYVYPAPYLSAGPGVVSLPPAPLSHAAAVAAAASQFYEYQNAAAAAAAAVSYPGQYPSSFEGYPYTSAAAGAAAASYMTPYTYATLPQSASGLPSAASASAFSGLSPYQSAAGASLQEARLQ</sequence>
<proteinExistence type="predicted"/>
<name>A0AAE1GRU5_9NEOP</name>
<dbReference type="EMBL" id="JAHWGI010000033">
    <property type="protein sequence ID" value="KAK3908246.1"/>
    <property type="molecule type" value="Genomic_DNA"/>
</dbReference>
<evidence type="ECO:0000313" key="2">
    <source>
        <dbReference type="Proteomes" id="UP001219518"/>
    </source>
</evidence>
<protein>
    <submittedName>
        <fullName evidence="1">RNA-binding protein 38</fullName>
    </submittedName>
</protein>